<comment type="caution">
    <text evidence="4">The sequence shown here is derived from an EMBL/GenBank/DDBJ whole genome shotgun (WGS) entry which is preliminary data.</text>
</comment>
<evidence type="ECO:0000256" key="1">
    <source>
        <dbReference type="ARBA" id="ARBA00004685"/>
    </source>
</evidence>
<dbReference type="EMBL" id="JARKIE010000988">
    <property type="protein sequence ID" value="KAJ7610764.1"/>
    <property type="molecule type" value="Genomic_DNA"/>
</dbReference>
<evidence type="ECO:0008006" key="6">
    <source>
        <dbReference type="Google" id="ProtNLM"/>
    </source>
</evidence>
<evidence type="ECO:0000313" key="5">
    <source>
        <dbReference type="Proteomes" id="UP001221757"/>
    </source>
</evidence>
<dbReference type="AlphaFoldDB" id="A0AAD7B5R5"/>
<dbReference type="GO" id="GO:0043386">
    <property type="term" value="P:mycotoxin biosynthetic process"/>
    <property type="evidence" value="ECO:0007669"/>
    <property type="project" value="InterPro"/>
</dbReference>
<keyword evidence="5" id="KW-1185">Reference proteome</keyword>
<dbReference type="Proteomes" id="UP001221757">
    <property type="component" value="Unassembled WGS sequence"/>
</dbReference>
<gene>
    <name evidence="4" type="ORF">B0H17DRAFT_1117843</name>
</gene>
<dbReference type="PANTHER" id="PTHR33365:SF4">
    <property type="entry name" value="CYCLOCHLOROTINE BIOSYNTHESIS PROTEIN O"/>
    <property type="match status" value="1"/>
</dbReference>
<name>A0AAD7B5R5_MYCRO</name>
<reference evidence="4" key="1">
    <citation type="submission" date="2023-03" db="EMBL/GenBank/DDBJ databases">
        <title>Massive genome expansion in bonnet fungi (Mycena s.s.) driven by repeated elements and novel gene families across ecological guilds.</title>
        <authorList>
            <consortium name="Lawrence Berkeley National Laboratory"/>
            <person name="Harder C.B."/>
            <person name="Miyauchi S."/>
            <person name="Viragh M."/>
            <person name="Kuo A."/>
            <person name="Thoen E."/>
            <person name="Andreopoulos B."/>
            <person name="Lu D."/>
            <person name="Skrede I."/>
            <person name="Drula E."/>
            <person name="Henrissat B."/>
            <person name="Morin E."/>
            <person name="Kohler A."/>
            <person name="Barry K."/>
            <person name="LaButti K."/>
            <person name="Morin E."/>
            <person name="Salamov A."/>
            <person name="Lipzen A."/>
            <person name="Mereny Z."/>
            <person name="Hegedus B."/>
            <person name="Baldrian P."/>
            <person name="Stursova M."/>
            <person name="Weitz H."/>
            <person name="Taylor A."/>
            <person name="Grigoriev I.V."/>
            <person name="Nagy L.G."/>
            <person name="Martin F."/>
            <person name="Kauserud H."/>
        </authorList>
    </citation>
    <scope>NUCLEOTIDE SEQUENCE</scope>
    <source>
        <strain evidence="4">CBHHK067</strain>
    </source>
</reference>
<keyword evidence="3" id="KW-1133">Transmembrane helix</keyword>
<comment type="similarity">
    <text evidence="2">Belongs to the ustYa family.</text>
</comment>
<proteinExistence type="inferred from homology"/>
<evidence type="ECO:0000313" key="4">
    <source>
        <dbReference type="EMBL" id="KAJ7610764.1"/>
    </source>
</evidence>
<comment type="pathway">
    <text evidence="1">Mycotoxin biosynthesis.</text>
</comment>
<accession>A0AAD7B5R5</accession>
<keyword evidence="3" id="KW-0812">Transmembrane</keyword>
<dbReference type="InterPro" id="IPR021765">
    <property type="entry name" value="UstYa-like"/>
</dbReference>
<evidence type="ECO:0000256" key="3">
    <source>
        <dbReference type="SAM" id="Phobius"/>
    </source>
</evidence>
<keyword evidence="3" id="KW-0472">Membrane</keyword>
<feature type="transmembrane region" description="Helical" evidence="3">
    <location>
        <begin position="36"/>
        <end position="55"/>
    </location>
</feature>
<sequence>MSKDQEYRPLISDPSDEPDDVALPVKAAWTSKFTPVLFIGLLAAETLAFALYVIFTRAAHTNCTVALIPQHALYSPALEAVEHEVRVYYGGFSGDMSPFQIPSSPTLDKMWTNLYNTGLSRITKQEAARLPNKTSAIPGDDDHYIVSLDVFHSLHCLNNIRMALDPDYYPDWQISTTNNSIPLQKDATDHISHCMEWIRQAVTCSGDTSLVVWQWHNASNFSRPRANVAHTCRKFDKLQDWAKEHAMKIKYDPNVHIEDDIVVPIFHNNIV</sequence>
<evidence type="ECO:0000256" key="2">
    <source>
        <dbReference type="ARBA" id="ARBA00035112"/>
    </source>
</evidence>
<dbReference type="Pfam" id="PF11807">
    <property type="entry name" value="UstYa"/>
    <property type="match status" value="1"/>
</dbReference>
<dbReference type="PANTHER" id="PTHR33365">
    <property type="entry name" value="YALI0B05434P"/>
    <property type="match status" value="1"/>
</dbReference>
<organism evidence="4 5">
    <name type="scientific">Mycena rosella</name>
    <name type="common">Pink bonnet</name>
    <name type="synonym">Agaricus rosellus</name>
    <dbReference type="NCBI Taxonomy" id="1033263"/>
    <lineage>
        <taxon>Eukaryota</taxon>
        <taxon>Fungi</taxon>
        <taxon>Dikarya</taxon>
        <taxon>Basidiomycota</taxon>
        <taxon>Agaricomycotina</taxon>
        <taxon>Agaricomycetes</taxon>
        <taxon>Agaricomycetidae</taxon>
        <taxon>Agaricales</taxon>
        <taxon>Marasmiineae</taxon>
        <taxon>Mycenaceae</taxon>
        <taxon>Mycena</taxon>
    </lineage>
</organism>
<protein>
    <recommendedName>
        <fullName evidence="6">Tat pathway signal sequence</fullName>
    </recommendedName>
</protein>